<dbReference type="SUPFAM" id="SSF48452">
    <property type="entry name" value="TPR-like"/>
    <property type="match status" value="1"/>
</dbReference>
<dbReference type="FunFam" id="1.25.40.10:FF:000427">
    <property type="entry name" value="Pentatricopeptide repeat-containing protein chloroplastic"/>
    <property type="match status" value="1"/>
</dbReference>
<feature type="repeat" description="PPR" evidence="3">
    <location>
        <begin position="282"/>
        <end position="312"/>
    </location>
</feature>
<dbReference type="FunFam" id="1.25.40.10:FF:000325">
    <property type="entry name" value="Pentatricopeptide repeat-containing protein At4g14820"/>
    <property type="match status" value="1"/>
</dbReference>
<dbReference type="InterPro" id="IPR002885">
    <property type="entry name" value="PPR_rpt"/>
</dbReference>
<organism evidence="5 6">
    <name type="scientific">Dovyalis caffra</name>
    <dbReference type="NCBI Taxonomy" id="77055"/>
    <lineage>
        <taxon>Eukaryota</taxon>
        <taxon>Viridiplantae</taxon>
        <taxon>Streptophyta</taxon>
        <taxon>Embryophyta</taxon>
        <taxon>Tracheophyta</taxon>
        <taxon>Spermatophyta</taxon>
        <taxon>Magnoliopsida</taxon>
        <taxon>eudicotyledons</taxon>
        <taxon>Gunneridae</taxon>
        <taxon>Pentapetalae</taxon>
        <taxon>rosids</taxon>
        <taxon>fabids</taxon>
        <taxon>Malpighiales</taxon>
        <taxon>Salicaceae</taxon>
        <taxon>Flacourtieae</taxon>
        <taxon>Dovyalis</taxon>
    </lineage>
</organism>
<keyword evidence="2" id="KW-0677">Repeat</keyword>
<name>A0AAV1QZA2_9ROSI</name>
<comment type="caution">
    <text evidence="5">The sequence shown here is derived from an EMBL/GenBank/DDBJ whole genome shotgun (WGS) entry which is preliminary data.</text>
</comment>
<evidence type="ECO:0000256" key="1">
    <source>
        <dbReference type="ARBA" id="ARBA00006643"/>
    </source>
</evidence>
<keyword evidence="6" id="KW-1185">Reference proteome</keyword>
<sequence length="721" mass="80243">MSAVTTPTTVPVPLNSTTLHTVLSSSTSLSHLKQIHAQVLRSNLHPSLLLKLLLSSPPFSSSSLDYALSVFTHLPTCHTPLSNKLFRSLSRSAKPETALLAYEKIRLKEGLLGIDRFSFPPLLKAASRASGLNEGKEIHGVAAKLGFDKDPFVQTGLVGMYAACDRILDARFVFDKMSYRDVVAWSIMIDGYYQSGLYDDVLRLFEEMRSSNLKPDEMILSTIISACGRARNLSYGKAIHDFIIETNVVLDTYLQSSLVTMYASCGCMDMAQELFTKNSSRNLVVLTAMVSGYSRVGRVEDARLIFDQMDEKDLVCWSAMISGYAESDEPQQALNLFSEMQVLGIKPDQVNILSVISACAHLGVLDRAKWIHMYVDKNGFGGVLPISNALIDMYAKCGNLGGARRVFEKMPSRNVISWTSMINAFAIHGDASNALKFFYQMKDENIKPNGVTFVGVLYACSHAGLVEEGRRIFASMINEHNITPKHEHYGCMVDLFGRGKLLIDALNLVETMPVAPNVVIWGSLMAACQVHGETELGEFAAKQVLELEPDHDGALVQLSNIYAKEGRWQDVGEIRNLMKQRGISKERGCSRIELNNGVHEFVMADRKHKQADKIYEKLAEVVKELKLVGYTPNTSGVLVDLEEKGKKEVVLWHSEKLALCYGLMSEGKGSCIRIVKNLRVCADCHTFIKLVSKVYGMEIIVRDRTRFHHYKGGVCSCNDYW</sequence>
<evidence type="ECO:0000256" key="3">
    <source>
        <dbReference type="PROSITE-ProRule" id="PRU00708"/>
    </source>
</evidence>
<dbReference type="Pfam" id="PF20431">
    <property type="entry name" value="E_motif"/>
    <property type="match status" value="1"/>
</dbReference>
<comment type="similarity">
    <text evidence="1">Belongs to the PPR family. PCMP-H subfamily.</text>
</comment>
<dbReference type="AlphaFoldDB" id="A0AAV1QZA2"/>
<dbReference type="PANTHER" id="PTHR47926">
    <property type="entry name" value="PENTATRICOPEPTIDE REPEAT-CONTAINING PROTEIN"/>
    <property type="match status" value="1"/>
</dbReference>
<accession>A0AAV1QZA2</accession>
<evidence type="ECO:0000313" key="5">
    <source>
        <dbReference type="EMBL" id="CAK7327071.1"/>
    </source>
</evidence>
<evidence type="ECO:0000259" key="4">
    <source>
        <dbReference type="Pfam" id="PF14432"/>
    </source>
</evidence>
<dbReference type="InterPro" id="IPR011990">
    <property type="entry name" value="TPR-like_helical_dom_sf"/>
</dbReference>
<gene>
    <name evidence="5" type="ORF">DCAF_LOCUS4778</name>
</gene>
<dbReference type="GO" id="GO:0003723">
    <property type="term" value="F:RNA binding"/>
    <property type="evidence" value="ECO:0007669"/>
    <property type="project" value="InterPro"/>
</dbReference>
<dbReference type="PANTHER" id="PTHR47926:SF347">
    <property type="entry name" value="PENTATRICOPEPTIDE REPEAT-CONTAINING PROTEIN"/>
    <property type="match status" value="1"/>
</dbReference>
<evidence type="ECO:0000313" key="6">
    <source>
        <dbReference type="Proteomes" id="UP001314170"/>
    </source>
</evidence>
<dbReference type="NCBIfam" id="TIGR00756">
    <property type="entry name" value="PPR"/>
    <property type="match status" value="5"/>
</dbReference>
<protein>
    <recommendedName>
        <fullName evidence="4">DYW domain-containing protein</fullName>
    </recommendedName>
</protein>
<feature type="repeat" description="PPR" evidence="3">
    <location>
        <begin position="414"/>
        <end position="448"/>
    </location>
</feature>
<proteinExistence type="inferred from homology"/>
<dbReference type="GO" id="GO:0009451">
    <property type="term" value="P:RNA modification"/>
    <property type="evidence" value="ECO:0007669"/>
    <property type="project" value="InterPro"/>
</dbReference>
<reference evidence="5 6" key="1">
    <citation type="submission" date="2024-01" db="EMBL/GenBank/DDBJ databases">
        <authorList>
            <person name="Waweru B."/>
        </authorList>
    </citation>
    <scope>NUCLEOTIDE SEQUENCE [LARGE SCALE GENOMIC DNA]</scope>
</reference>
<dbReference type="Gene3D" id="1.25.40.10">
    <property type="entry name" value="Tetratricopeptide repeat domain"/>
    <property type="match status" value="3"/>
</dbReference>
<dbReference type="FunFam" id="1.25.40.10:FF:000348">
    <property type="entry name" value="Pentatricopeptide repeat-containing protein chloroplastic"/>
    <property type="match status" value="1"/>
</dbReference>
<dbReference type="PROSITE" id="PS51375">
    <property type="entry name" value="PPR"/>
    <property type="match status" value="4"/>
</dbReference>
<dbReference type="InterPro" id="IPR046848">
    <property type="entry name" value="E_motif"/>
</dbReference>
<dbReference type="GO" id="GO:0008270">
    <property type="term" value="F:zinc ion binding"/>
    <property type="evidence" value="ECO:0007669"/>
    <property type="project" value="InterPro"/>
</dbReference>
<feature type="domain" description="DYW" evidence="4">
    <location>
        <begin position="629"/>
        <end position="721"/>
    </location>
</feature>
<feature type="repeat" description="PPR" evidence="3">
    <location>
        <begin position="313"/>
        <end position="347"/>
    </location>
</feature>
<dbReference type="InterPro" id="IPR032867">
    <property type="entry name" value="DYW_dom"/>
</dbReference>
<dbReference type="InterPro" id="IPR046960">
    <property type="entry name" value="PPR_At4g14850-like_plant"/>
</dbReference>
<dbReference type="Pfam" id="PF14432">
    <property type="entry name" value="DYW_deaminase"/>
    <property type="match status" value="1"/>
</dbReference>
<dbReference type="Pfam" id="PF13041">
    <property type="entry name" value="PPR_2"/>
    <property type="match status" value="3"/>
</dbReference>
<dbReference type="EMBL" id="CAWUPB010000851">
    <property type="protein sequence ID" value="CAK7327071.1"/>
    <property type="molecule type" value="Genomic_DNA"/>
</dbReference>
<dbReference type="Proteomes" id="UP001314170">
    <property type="component" value="Unassembled WGS sequence"/>
</dbReference>
<feature type="repeat" description="PPR" evidence="3">
    <location>
        <begin position="181"/>
        <end position="215"/>
    </location>
</feature>
<evidence type="ECO:0000256" key="2">
    <source>
        <dbReference type="ARBA" id="ARBA00022737"/>
    </source>
</evidence>